<reference evidence="1" key="4">
    <citation type="journal article" date="2022" name="PLoS Pathog.">
        <title>Chromosome-level genome of Schistosoma haematobium underpins genome-wide explorations of molecular variation.</title>
        <authorList>
            <person name="Stroehlein A.J."/>
            <person name="Korhonen P.K."/>
            <person name="Lee V.V."/>
            <person name="Ralph S.A."/>
            <person name="Mentink-Kane M."/>
            <person name="You H."/>
            <person name="McManus D.P."/>
            <person name="Tchuente L.T."/>
            <person name="Stothard J.R."/>
            <person name="Kaur P."/>
            <person name="Dudchenko O."/>
            <person name="Aiden E.L."/>
            <person name="Yang B."/>
            <person name="Yang H."/>
            <person name="Emery A.M."/>
            <person name="Webster B.L."/>
            <person name="Brindley P.J."/>
            <person name="Rollinson D."/>
            <person name="Chang B.C.H."/>
            <person name="Gasser R.B."/>
            <person name="Young N.D."/>
        </authorList>
    </citation>
    <scope>NUCLEOTIDE SEQUENCE</scope>
</reference>
<reference evidence="1" key="2">
    <citation type="journal article" date="2019" name="Gigascience">
        <title>High-quality Schistosoma haematobium genome achieved by single-molecule and long-range sequencing.</title>
        <authorList>
            <person name="Stroehlein A.J."/>
            <person name="Korhonen P.K."/>
            <person name="Chong T.M."/>
            <person name="Lim Y.L."/>
            <person name="Chan K.G."/>
            <person name="Webster B."/>
            <person name="Rollinson D."/>
            <person name="Brindley P.J."/>
            <person name="Gasser R.B."/>
            <person name="Young N.D."/>
        </authorList>
    </citation>
    <scope>NUCLEOTIDE SEQUENCE</scope>
</reference>
<dbReference type="AlphaFoldDB" id="A0A922LC36"/>
<name>A0A922LC36_SCHHA</name>
<accession>A0A922LC36</accession>
<gene>
    <name evidence="1" type="ORF">MS3_00000541</name>
</gene>
<evidence type="ECO:0000313" key="1">
    <source>
        <dbReference type="EMBL" id="KAH9577891.1"/>
    </source>
</evidence>
<evidence type="ECO:0000313" key="2">
    <source>
        <dbReference type="Proteomes" id="UP000471633"/>
    </source>
</evidence>
<dbReference type="GeneID" id="75576411"/>
<reference evidence="1" key="3">
    <citation type="submission" date="2021-06" db="EMBL/GenBank/DDBJ databases">
        <title>Chromosome-level genome assembly for S. haematobium.</title>
        <authorList>
            <person name="Stroehlein A.J."/>
        </authorList>
    </citation>
    <scope>NUCLEOTIDE SEQUENCE</scope>
</reference>
<dbReference type="Proteomes" id="UP000471633">
    <property type="component" value="Unassembled WGS sequence"/>
</dbReference>
<dbReference type="EMBL" id="AMPZ03000161">
    <property type="protein sequence ID" value="KAH9577891.1"/>
    <property type="molecule type" value="Genomic_DNA"/>
</dbReference>
<comment type="caution">
    <text evidence="1">The sequence shown here is derived from an EMBL/GenBank/DDBJ whole genome shotgun (WGS) entry which is preliminary data.</text>
</comment>
<dbReference type="KEGG" id="shx:MS3_00000541"/>
<dbReference type="CTD" id="75576411"/>
<proteinExistence type="predicted"/>
<protein>
    <submittedName>
        <fullName evidence="1">Uncharacterized protein</fullName>
    </submittedName>
</protein>
<sequence>MCDFGDQLHVQMEDQLDAGINIPNQERKLLQMLQHSLHDARTACISCEAVHVIVLQVINNPSTLLSYPNPMSTQVHTNMRLITDYPHPCGNTDKIILGSYKAGYISEYRFRKYLSCDNLLRDSCAFRHAKCFECDKMTHIKSVC</sequence>
<keyword evidence="2" id="KW-1185">Reference proteome</keyword>
<organism evidence="1 2">
    <name type="scientific">Schistosoma haematobium</name>
    <name type="common">Blood fluke</name>
    <dbReference type="NCBI Taxonomy" id="6185"/>
    <lineage>
        <taxon>Eukaryota</taxon>
        <taxon>Metazoa</taxon>
        <taxon>Spiralia</taxon>
        <taxon>Lophotrochozoa</taxon>
        <taxon>Platyhelminthes</taxon>
        <taxon>Trematoda</taxon>
        <taxon>Digenea</taxon>
        <taxon>Strigeidida</taxon>
        <taxon>Schistosomatoidea</taxon>
        <taxon>Schistosomatidae</taxon>
        <taxon>Schistosoma</taxon>
    </lineage>
</organism>
<reference evidence="1" key="1">
    <citation type="journal article" date="2012" name="Nat. Genet.">
        <title>Whole-genome sequence of Schistosoma haematobium.</title>
        <authorList>
            <person name="Young N.D."/>
            <person name="Jex A.R."/>
            <person name="Li B."/>
            <person name="Liu S."/>
            <person name="Yang L."/>
            <person name="Xiong Z."/>
            <person name="Li Y."/>
            <person name="Cantacessi C."/>
            <person name="Hall R.S."/>
            <person name="Xu X."/>
            <person name="Chen F."/>
            <person name="Wu X."/>
            <person name="Zerlotini A."/>
            <person name="Oliveira G."/>
            <person name="Hofmann A."/>
            <person name="Zhang G."/>
            <person name="Fang X."/>
            <person name="Kang Y."/>
            <person name="Campbell B.E."/>
            <person name="Loukas A."/>
            <person name="Ranganathan S."/>
            <person name="Rollinson D."/>
            <person name="Rinaldi G."/>
            <person name="Brindley P.J."/>
            <person name="Yang H."/>
            <person name="Wang J."/>
            <person name="Wang J."/>
            <person name="Gasser R.B."/>
        </authorList>
    </citation>
    <scope>NUCLEOTIDE SEQUENCE</scope>
</reference>
<dbReference type="RefSeq" id="XP_051063903.1">
    <property type="nucleotide sequence ID" value="XM_051208269.1"/>
</dbReference>